<protein>
    <submittedName>
        <fullName evidence="5">DUF4065 domain-containing protein</fullName>
    </submittedName>
</protein>
<reference evidence="10 13" key="3">
    <citation type="submission" date="2018-06" db="EMBL/GenBank/DDBJ databases">
        <authorList>
            <consortium name="GenomeTrakr: Next Generation Sequencing Network for Food Pathogen Tracability"/>
        </authorList>
    </citation>
    <scope>NUCLEOTIDE SEQUENCE [LARGE SCALE GENOMIC DNA]</scope>
    <source>
        <strain evidence="3 13">CFSAN063727</strain>
        <strain evidence="2 10">FDA00007096</strain>
        <strain evidence="4 12">LS1344</strain>
    </source>
</reference>
<evidence type="ECO:0000313" key="12">
    <source>
        <dbReference type="Proteomes" id="UP000527632"/>
    </source>
</evidence>
<evidence type="ECO:0000313" key="11">
    <source>
        <dbReference type="Proteomes" id="UP000489121"/>
    </source>
</evidence>
<evidence type="ECO:0000259" key="1">
    <source>
        <dbReference type="Pfam" id="PF13274"/>
    </source>
</evidence>
<dbReference type="AlphaFoldDB" id="A0A5Z1IV27"/>
<sequence length="167" mass="19827">MKDVTLFARYLIHSYESYSRSLFENSEMKLQKLIYLAQRQSIALTGEILFQNDIQGWKHGPVVPELRYFLENGYTPYEGEPLSETEKYIIDNVVNTYGKFEAWSLREMTHNELSWKNSRIGLNDEDSGCEVLKLEDIEKDAEKVRIFDHQYGMYLDEFEDFNEEVLR</sequence>
<evidence type="ECO:0000313" key="8">
    <source>
        <dbReference type="EMBL" id="RKA07536.1"/>
    </source>
</evidence>
<dbReference type="Proteomes" id="UP000489121">
    <property type="component" value="Unassembled WGS sequence"/>
</dbReference>
<evidence type="ECO:0000313" key="6">
    <source>
        <dbReference type="EMBL" id="ECY9784416.1"/>
    </source>
</evidence>
<name>A0A5Z1IV27_LISMN</name>
<dbReference type="EMBL" id="AAHZIF010000007">
    <property type="protein sequence ID" value="ECB9818758.1"/>
    <property type="molecule type" value="Genomic_DNA"/>
</dbReference>
<evidence type="ECO:0000313" key="5">
    <source>
        <dbReference type="EMBL" id="ECB9818758.1"/>
    </source>
</evidence>
<reference evidence="8 9" key="1">
    <citation type="journal article" date="2018" name="BMC Genomics">
        <title>Genes significantly associated with lineage II food isolates of Listeria monocytogenes.</title>
        <authorList>
            <person name="Pirone-Davies C."/>
            <person name="Chen Y."/>
            <person name="Pightling A."/>
            <person name="Ryan G."/>
            <person name="Wang Y."/>
            <person name="Yao K."/>
            <person name="Hoffmann M."/>
            <person name="Allard M.W."/>
        </authorList>
    </citation>
    <scope>NUCLEOTIDE SEQUENCE [LARGE SCALE GENOMIC DNA]</scope>
    <source>
        <strain evidence="8 9">PNUSAL000550</strain>
    </source>
</reference>
<dbReference type="EMBL" id="AALGDA010000108">
    <property type="protein sequence ID" value="ECY9784416.1"/>
    <property type="molecule type" value="Genomic_DNA"/>
</dbReference>
<dbReference type="Proteomes" id="UP000272537">
    <property type="component" value="Unassembled WGS sequence"/>
</dbReference>
<dbReference type="EMBL" id="AAAIXK010000015">
    <property type="protein sequence ID" value="EAC5552026.1"/>
    <property type="molecule type" value="Genomic_DNA"/>
</dbReference>
<evidence type="ECO:0000313" key="7">
    <source>
        <dbReference type="EMBL" id="HAA8052446.1"/>
    </source>
</evidence>
<dbReference type="Proteomes" id="UP000365297">
    <property type="component" value="Unassembled WGS sequence"/>
</dbReference>
<comment type="caution">
    <text evidence="5">The sequence shown here is derived from an EMBL/GenBank/DDBJ whole genome shotgun (WGS) entry which is preliminary data.</text>
</comment>
<reference evidence="7" key="5">
    <citation type="submission" date="2019-10" db="EMBL/GenBank/DDBJ databases">
        <authorList>
            <consortium name="NCBI Pathogen Detection Project"/>
        </authorList>
    </citation>
    <scope>NUCLEOTIDE SEQUENCE</scope>
    <source>
        <strain evidence="7">09CEB371LM</strain>
    </source>
</reference>
<gene>
    <name evidence="2" type="ORF">ARY78_16565</name>
    <name evidence="3" type="ORF">CA369_11190</name>
    <name evidence="8" type="ORF">DYZ80_01905</name>
    <name evidence="4" type="ORF">E5F58_13890</name>
    <name evidence="6" type="ORF">F6515_15680</name>
    <name evidence="5" type="ORF">FLX21_09725</name>
    <name evidence="7" type="ORF">GHH22_04670</name>
</gene>
<evidence type="ECO:0000313" key="9">
    <source>
        <dbReference type="Proteomes" id="UP000272537"/>
    </source>
</evidence>
<evidence type="ECO:0000313" key="10">
    <source>
        <dbReference type="Proteomes" id="UP000365297"/>
    </source>
</evidence>
<dbReference type="EMBL" id="AABBZO010000013">
    <property type="protein sequence ID" value="EAG4462854.1"/>
    <property type="molecule type" value="Genomic_DNA"/>
</dbReference>
<evidence type="ECO:0000313" key="2">
    <source>
        <dbReference type="EMBL" id="EAC5552026.1"/>
    </source>
</evidence>
<feature type="domain" description="Antitoxin SocA-like Panacea" evidence="1">
    <location>
        <begin position="30"/>
        <end position="116"/>
    </location>
</feature>
<accession>A0A5Z1IV27</accession>
<dbReference type="EMBL" id="DAAEEB010000002">
    <property type="protein sequence ID" value="HAA8052446.1"/>
    <property type="molecule type" value="Genomic_DNA"/>
</dbReference>
<dbReference type="InterPro" id="IPR025272">
    <property type="entry name" value="SocA_Panacea"/>
</dbReference>
<dbReference type="Proteomes" id="UP000840039">
    <property type="component" value="Unassembled WGS sequence"/>
</dbReference>
<evidence type="ECO:0000313" key="13">
    <source>
        <dbReference type="Proteomes" id="UP000528151"/>
    </source>
</evidence>
<reference evidence="5" key="4">
    <citation type="submission" date="2019-07" db="EMBL/GenBank/DDBJ databases">
        <authorList>
            <consortium name="PulseNet: The National Subtyping Network for Foodborne Disease Surveillance"/>
            <person name="Tarr C.L."/>
            <person name="Trees E."/>
            <person name="Katz L.S."/>
            <person name="Carleton-Romer H.A."/>
            <person name="Stroika S."/>
            <person name="Kucerova Z."/>
            <person name="Roache K.F."/>
            <person name="Sabol A.L."/>
            <person name="Besser J."/>
            <person name="Gerner-Smidt P."/>
        </authorList>
    </citation>
    <scope>NUCLEOTIDE SEQUENCE</scope>
    <source>
        <strain evidence="5">PNUSAL005014</strain>
        <strain evidence="6 11">PNUSAL005692</strain>
    </source>
</reference>
<dbReference type="EMBL" id="QXLS01000004">
    <property type="protein sequence ID" value="RKA07536.1"/>
    <property type="molecule type" value="Genomic_DNA"/>
</dbReference>
<evidence type="ECO:0000313" key="3">
    <source>
        <dbReference type="EMBL" id="EAG4462854.1"/>
    </source>
</evidence>
<dbReference type="EMBL" id="AABGUK010000006">
    <property type="protein sequence ID" value="EAH4243078.1"/>
    <property type="molecule type" value="Genomic_DNA"/>
</dbReference>
<dbReference type="Pfam" id="PF13274">
    <property type="entry name" value="SocA_Panacea"/>
    <property type="match status" value="1"/>
</dbReference>
<dbReference type="Proteomes" id="UP000527632">
    <property type="component" value="Unassembled WGS sequence"/>
</dbReference>
<reference evidence="7" key="2">
    <citation type="journal article" date="2018" name="Genome Biol.">
        <title>SKESA: strategic k-mer extension for scrupulous assemblies.</title>
        <authorList>
            <person name="Souvorov A."/>
            <person name="Agarwala R."/>
            <person name="Lipman D.J."/>
        </authorList>
    </citation>
    <scope>NUCLEOTIDE SEQUENCE [LARGE SCALE GENOMIC DNA]</scope>
    <source>
        <strain evidence="7">09CEB371LM</strain>
    </source>
</reference>
<dbReference type="Proteomes" id="UP000528151">
    <property type="component" value="Unassembled WGS sequence"/>
</dbReference>
<dbReference type="RefSeq" id="WP_015987299.1">
    <property type="nucleotide sequence ID" value="NZ_CP018149.2"/>
</dbReference>
<evidence type="ECO:0000313" key="4">
    <source>
        <dbReference type="EMBL" id="EAH4243078.1"/>
    </source>
</evidence>
<organism evidence="5">
    <name type="scientific">Listeria monocytogenes</name>
    <dbReference type="NCBI Taxonomy" id="1639"/>
    <lineage>
        <taxon>Bacteria</taxon>
        <taxon>Bacillati</taxon>
        <taxon>Bacillota</taxon>
        <taxon>Bacilli</taxon>
        <taxon>Bacillales</taxon>
        <taxon>Listeriaceae</taxon>
        <taxon>Listeria</taxon>
    </lineage>
</organism>
<proteinExistence type="predicted"/>